<feature type="coiled-coil region" evidence="1">
    <location>
        <begin position="135"/>
        <end position="162"/>
    </location>
</feature>
<comment type="caution">
    <text evidence="3">The sequence shown here is derived from an EMBL/GenBank/DDBJ whole genome shotgun (WGS) entry which is preliminary data.</text>
</comment>
<feature type="compositionally biased region" description="Basic residues" evidence="2">
    <location>
        <begin position="31"/>
        <end position="45"/>
    </location>
</feature>
<evidence type="ECO:0000313" key="4">
    <source>
        <dbReference type="Proteomes" id="UP000270230"/>
    </source>
</evidence>
<feature type="compositionally biased region" description="Basic and acidic residues" evidence="2">
    <location>
        <begin position="221"/>
        <end position="231"/>
    </location>
</feature>
<feature type="region of interest" description="Disordered" evidence="2">
    <location>
        <begin position="617"/>
        <end position="660"/>
    </location>
</feature>
<feature type="compositionally biased region" description="Polar residues" evidence="2">
    <location>
        <begin position="327"/>
        <end position="342"/>
    </location>
</feature>
<organism evidence="3 4">
    <name type="scientific">Hortaea werneckii</name>
    <name type="common">Black yeast</name>
    <name type="synonym">Cladosporium werneckii</name>
    <dbReference type="NCBI Taxonomy" id="91943"/>
    <lineage>
        <taxon>Eukaryota</taxon>
        <taxon>Fungi</taxon>
        <taxon>Dikarya</taxon>
        <taxon>Ascomycota</taxon>
        <taxon>Pezizomycotina</taxon>
        <taxon>Dothideomycetes</taxon>
        <taxon>Dothideomycetidae</taxon>
        <taxon>Mycosphaerellales</taxon>
        <taxon>Teratosphaeriaceae</taxon>
        <taxon>Hortaea</taxon>
    </lineage>
</organism>
<evidence type="ECO:0000256" key="2">
    <source>
        <dbReference type="SAM" id="MobiDB-lite"/>
    </source>
</evidence>
<evidence type="ECO:0000256" key="1">
    <source>
        <dbReference type="SAM" id="Coils"/>
    </source>
</evidence>
<dbReference type="AlphaFoldDB" id="A0A3M7C1T7"/>
<feature type="compositionally biased region" description="Basic and acidic residues" evidence="2">
    <location>
        <begin position="8"/>
        <end position="21"/>
    </location>
</feature>
<feature type="region of interest" description="Disordered" evidence="2">
    <location>
        <begin position="525"/>
        <end position="587"/>
    </location>
</feature>
<feature type="region of interest" description="Disordered" evidence="2">
    <location>
        <begin position="164"/>
        <end position="367"/>
    </location>
</feature>
<feature type="compositionally biased region" description="Low complexity" evidence="2">
    <location>
        <begin position="310"/>
        <end position="326"/>
    </location>
</feature>
<dbReference type="Proteomes" id="UP000270230">
    <property type="component" value="Unassembled WGS sequence"/>
</dbReference>
<gene>
    <name evidence="3" type="ORF">D0865_09530</name>
</gene>
<feature type="compositionally biased region" description="Basic and acidic residues" evidence="2">
    <location>
        <begin position="485"/>
        <end position="494"/>
    </location>
</feature>
<reference evidence="3 4" key="1">
    <citation type="journal article" date="2018" name="BMC Genomics">
        <title>Genomic evidence for intraspecific hybridization in a clonal and extremely halotolerant yeast.</title>
        <authorList>
            <person name="Gostincar C."/>
            <person name="Stajich J.E."/>
            <person name="Zupancic J."/>
            <person name="Zalar P."/>
            <person name="Gunde-Cimerman N."/>
        </authorList>
    </citation>
    <scope>NUCLEOTIDE SEQUENCE [LARGE SCALE GENOMIC DNA]</scope>
    <source>
        <strain evidence="3 4">EXF-151</strain>
    </source>
</reference>
<name>A0A3M7C1T7_HORWE</name>
<proteinExistence type="predicted"/>
<accession>A0A3M7C1T7</accession>
<sequence>MGLPIWRDPTETQSKPRDALKSDPTAAARSSIRRRPSIHGRRGSQRPRLMRDATLPRFGFERPPMPDAATSEPLEPLRGIIVTSVPAVSTLLESADRNQPGSLEAPPPPPPVPESRNYYADATASHREGSHREREAQRMEALRQLQERAGRLQQEAVRGLDRWRSRAVDTRNSDRERRMRLSPEPFGHGMHSPSVEWRSSNGAALQALRNIRQRATGSPERNSESHQDSSRGARAAQMSARATLPTPPMDQSDPDAEVRRPSHPLSNEWRPHSPVDGPVDGLGDRNRSPTPMDGWEIMRGTIDPDPALPSTDSSFTSAAASQSFNSHPATNITEPEQTSARASYSDRSHRPRDHDSASDSSTSFDADDLACEDDETTVRQMVSAENFAEDMYEFEISTSDGRQRVLEQEHIRSLNGNRFALPHESPRIDIGFRLIEEALESEEGRERLFHIGAFDGQDDLQTFMNDRRNPSRVHPQNGRRTRPAHVSDFERESLHPATSRSRRTGEASAEVDNFFNRYTADSLIPSHARTTSPPPRYSPAMPDGPLASHPDVDTFVSRDQPEAHPVSPPSQRSQNDVTMSLLNSGPDDLDAMRRIVERLARRDDVPESWWMSMGLNLSRTRPQRARSPRRGGGGAGGELASPAAGNRVQTGRVERGTSRL</sequence>
<protein>
    <submittedName>
        <fullName evidence="3">Uncharacterized protein</fullName>
    </submittedName>
</protein>
<dbReference type="OrthoDB" id="3946700at2759"/>
<feature type="compositionally biased region" description="Basic and acidic residues" evidence="2">
    <location>
        <begin position="344"/>
        <end position="357"/>
    </location>
</feature>
<keyword evidence="1" id="KW-0175">Coiled coil</keyword>
<evidence type="ECO:0000313" key="3">
    <source>
        <dbReference type="EMBL" id="RMY46048.1"/>
    </source>
</evidence>
<feature type="compositionally biased region" description="Polar residues" evidence="2">
    <location>
        <begin position="569"/>
        <end position="583"/>
    </location>
</feature>
<feature type="compositionally biased region" description="Basic and acidic residues" evidence="2">
    <location>
        <begin position="164"/>
        <end position="181"/>
    </location>
</feature>
<feature type="region of interest" description="Disordered" evidence="2">
    <location>
        <begin position="1"/>
        <end position="74"/>
    </location>
</feature>
<feature type="region of interest" description="Disordered" evidence="2">
    <location>
        <begin position="464"/>
        <end position="508"/>
    </location>
</feature>
<dbReference type="EMBL" id="QWIN01000875">
    <property type="protein sequence ID" value="RMY46048.1"/>
    <property type="molecule type" value="Genomic_DNA"/>
</dbReference>
<feature type="region of interest" description="Disordered" evidence="2">
    <location>
        <begin position="91"/>
        <end position="117"/>
    </location>
</feature>